<reference evidence="1 2" key="1">
    <citation type="submission" date="2022-12" db="EMBL/GenBank/DDBJ databases">
        <title>Chitinophagaceae gen. sp. nov., a new member of the family Chitinophagaceae, isolated from soil in a chemical factory.</title>
        <authorList>
            <person name="Ke Z."/>
        </authorList>
    </citation>
    <scope>NUCLEOTIDE SEQUENCE [LARGE SCALE GENOMIC DNA]</scope>
    <source>
        <strain evidence="1 2">LY-5</strain>
    </source>
</reference>
<proteinExistence type="predicted"/>
<sequence>MRVSKNLVLALASVSVLYTSCKKDDHEHDHGGDDNKEYRFVRVLVSDVNDKKITQINPNDGTQISFDARFPNATLYSTYNSRFAALLYGNDNFTEFFDSGLEYHGDHVDVKGTAKFAAITANGSKPTHFKSKGNESLIFNDGDGTLSIASESEFHVANAKMRTINAGLDAHHGAMAQFDNGNIAVTQLDKASTLSGPHAVKIINSNGATVHNATLAVSRLHGNASDGKNAVFGVDGGILVVNENGTQKIVPNPGDFGTVRLGTILYATKTKKFIGYAANKGAYFIDLSANKLTPIVTGTDFIQCKVDKSGSSLLTLTLDGTLSIYNLADGSLIKSGKVIPASVSTDTYKPVVEATDKFVYAVVPSAGEVLQIKRNDFGNVSKIKVTALPSKIAILGHETDESH</sequence>
<organism evidence="1 2">
    <name type="scientific">Polluticaenibacter yanchengensis</name>
    <dbReference type="NCBI Taxonomy" id="3014562"/>
    <lineage>
        <taxon>Bacteria</taxon>
        <taxon>Pseudomonadati</taxon>
        <taxon>Bacteroidota</taxon>
        <taxon>Chitinophagia</taxon>
        <taxon>Chitinophagales</taxon>
        <taxon>Chitinophagaceae</taxon>
        <taxon>Polluticaenibacter</taxon>
    </lineage>
</organism>
<keyword evidence="2" id="KW-1185">Reference proteome</keyword>
<dbReference type="RefSeq" id="WP_407031299.1">
    <property type="nucleotide sequence ID" value="NZ_JAQGEF010000009.1"/>
</dbReference>
<comment type="caution">
    <text evidence="1">The sequence shown here is derived from an EMBL/GenBank/DDBJ whole genome shotgun (WGS) entry which is preliminary data.</text>
</comment>
<evidence type="ECO:0000313" key="1">
    <source>
        <dbReference type="EMBL" id="MDA3614974.1"/>
    </source>
</evidence>
<gene>
    <name evidence="1" type="ORF">O3P16_09165</name>
</gene>
<evidence type="ECO:0000313" key="2">
    <source>
        <dbReference type="Proteomes" id="UP001210231"/>
    </source>
</evidence>
<name>A0ABT4UJF3_9BACT</name>
<dbReference type="SUPFAM" id="SSF75011">
    <property type="entry name" value="3-carboxy-cis,cis-mucoante lactonizing enzyme"/>
    <property type="match status" value="1"/>
</dbReference>
<accession>A0ABT4UJF3</accession>
<protein>
    <submittedName>
        <fullName evidence="1">Uncharacterized protein</fullName>
    </submittedName>
</protein>
<dbReference type="Proteomes" id="UP001210231">
    <property type="component" value="Unassembled WGS sequence"/>
</dbReference>
<dbReference type="EMBL" id="JAQGEF010000009">
    <property type="protein sequence ID" value="MDA3614974.1"/>
    <property type="molecule type" value="Genomic_DNA"/>
</dbReference>